<dbReference type="InterPro" id="IPR036514">
    <property type="entry name" value="SGNH_hydro_sf"/>
</dbReference>
<organism evidence="3 4">
    <name type="scientific">Thermogutta terrifontis</name>
    <dbReference type="NCBI Taxonomy" id="1331910"/>
    <lineage>
        <taxon>Bacteria</taxon>
        <taxon>Pseudomonadati</taxon>
        <taxon>Planctomycetota</taxon>
        <taxon>Planctomycetia</taxon>
        <taxon>Pirellulales</taxon>
        <taxon>Thermoguttaceae</taxon>
        <taxon>Thermogutta</taxon>
    </lineage>
</organism>
<evidence type="ECO:0008006" key="5">
    <source>
        <dbReference type="Google" id="ProtNLM"/>
    </source>
</evidence>
<evidence type="ECO:0000259" key="2">
    <source>
        <dbReference type="Pfam" id="PF13472"/>
    </source>
</evidence>
<reference evidence="3 4" key="1">
    <citation type="journal article" name="Front. Microbiol.">
        <title>Sugar Metabolism of the First Thermophilic Planctomycete Thermogutta terrifontis: Comparative Genomic and Transcriptomic Approaches.</title>
        <authorList>
            <person name="Elcheninov A.G."/>
            <person name="Menzel P."/>
            <person name="Gudbergsdottir S.R."/>
            <person name="Slesarev A.I."/>
            <person name="Kadnikov V.V."/>
            <person name="Krogh A."/>
            <person name="Bonch-Osmolovskaya E.A."/>
            <person name="Peng X."/>
            <person name="Kublanov I.V."/>
        </authorList>
    </citation>
    <scope>NUCLEOTIDE SEQUENCE [LARGE SCALE GENOMIC DNA]</scope>
    <source>
        <strain evidence="3 4">R1</strain>
    </source>
</reference>
<dbReference type="EMBL" id="CP018477">
    <property type="protein sequence ID" value="ASV74618.1"/>
    <property type="molecule type" value="Genomic_DNA"/>
</dbReference>
<dbReference type="SMART" id="SM00710">
    <property type="entry name" value="PbH1"/>
    <property type="match status" value="5"/>
</dbReference>
<sequence length="930" mass="104158">MLAETKGTLVRWAILSCLITGWLLPQGAIASGEEAASGQVTFYVSAQGNDEWSGLSPSPDAKNRTGPWRTLAQLRQALNQVAEKGTVVRVKVIFEPGRLELSEPVTLRDLPKSIASLEFEAKTPGAVVWSGGRLVTNWKRAIEVANVSPLLPQEAREHVFIADLKELGVSDYGSAGGGGLELCYQNRRMTLARWPNQGFTKIVDVLGEQPIDVRGKKGDKVGKFIYEGNRPSRWVKEKDPWVHGYWFWDWSDQRHPVALIDPDRSLIAVKPPYHYYGYRKGQWWYAFNLLSELDTPGEYYLDRVTGQLYFWPPDSPTDPARLEDGQPTVSVSSGIMQLVSVRNVTLRGLRLAHCRGTALVCENCENCTVENCEFLLTGGWAVQIRGGRQCVVRQSHLHELGEGGVSATGGDRATLSPAGHIVEDNEIHDYGQIHPMYRAGVSIGGVGQHVLHNHIHHAPHQAVGFSGNNHTISWNEIDHVCLESNDAGAIYAGRDWTMRGTVISWNYFHHISGFQNRGCMGVYLDDMFCGTQITNNIFYQVTRAAFIGGGRDNLVENNIFIDCRPAVHVDARALGWASYHVPTTMTERLKAMPYKSELWRKAYPTLVNILEDEPAAPKGNIIRKNLCFGGTWENIENRARSYLVMENNVILPLEATARFFVNPETEDWRLKPDAPLQSTLPGFEAIPFEKIGPRPANRALLSWRRAISARLASYEEKKKDTGPERWESAIKKFEEADKLHPPPDGAILFVGSSSIVRWDVSRWFPHWITINRGFGGSQIHEVTHYAKRIIAPYHPQLIVFYAGDNDIGAGASPEIVCRRFADFLQVIRSEGVTAPVIFIGIKPSLARWHLIDKIRAANHLIEEYCRAHPESKVHFLDVEKPMLGPDGHPQPDLFVNDGLHLSDKGYQLWSELLKPVVEQLLGDNLPKKSG</sequence>
<dbReference type="AlphaFoldDB" id="A0A286RF84"/>
<evidence type="ECO:0000313" key="3">
    <source>
        <dbReference type="EMBL" id="ASV74618.1"/>
    </source>
</evidence>
<dbReference type="InterPro" id="IPR006626">
    <property type="entry name" value="PbH1"/>
</dbReference>
<dbReference type="PANTHER" id="PTHR36453:SF1">
    <property type="entry name" value="RIGHT HANDED BETA HELIX DOMAIN-CONTAINING PROTEIN"/>
    <property type="match status" value="1"/>
</dbReference>
<accession>A0A286RF84</accession>
<dbReference type="GO" id="GO:0016788">
    <property type="term" value="F:hydrolase activity, acting on ester bonds"/>
    <property type="evidence" value="ECO:0007669"/>
    <property type="project" value="UniProtKB-ARBA"/>
</dbReference>
<dbReference type="InterPro" id="IPR039448">
    <property type="entry name" value="Beta_helix"/>
</dbReference>
<dbReference type="InterPro" id="IPR011050">
    <property type="entry name" value="Pectin_lyase_fold/virulence"/>
</dbReference>
<dbReference type="Proteomes" id="UP000215086">
    <property type="component" value="Chromosome"/>
</dbReference>
<evidence type="ECO:0000313" key="4">
    <source>
        <dbReference type="Proteomes" id="UP000215086"/>
    </source>
</evidence>
<dbReference type="InterPro" id="IPR012334">
    <property type="entry name" value="Pectin_lyas_fold"/>
</dbReference>
<dbReference type="PANTHER" id="PTHR36453">
    <property type="entry name" value="SECRETED PROTEIN-RELATED"/>
    <property type="match status" value="1"/>
</dbReference>
<keyword evidence="4" id="KW-1185">Reference proteome</keyword>
<feature type="domain" description="SGNH hydrolase-type esterase" evidence="2">
    <location>
        <begin position="762"/>
        <end position="908"/>
    </location>
</feature>
<evidence type="ECO:0000259" key="1">
    <source>
        <dbReference type="Pfam" id="PF13229"/>
    </source>
</evidence>
<dbReference type="Gene3D" id="3.40.50.1110">
    <property type="entry name" value="SGNH hydrolase"/>
    <property type="match status" value="1"/>
</dbReference>
<protein>
    <recommendedName>
        <fullName evidence="5">SGNH hydrolase-type esterase domain-containing protein</fullName>
    </recommendedName>
</protein>
<dbReference type="SUPFAM" id="SSF51126">
    <property type="entry name" value="Pectin lyase-like"/>
    <property type="match status" value="1"/>
</dbReference>
<name>A0A286RF84_9BACT</name>
<dbReference type="OrthoDB" id="9791852at2"/>
<dbReference type="Pfam" id="PF13229">
    <property type="entry name" value="Beta_helix"/>
    <property type="match status" value="1"/>
</dbReference>
<gene>
    <name evidence="3" type="ORF">THTE_2016</name>
</gene>
<proteinExistence type="predicted"/>
<dbReference type="SUPFAM" id="SSF52266">
    <property type="entry name" value="SGNH hydrolase"/>
    <property type="match status" value="1"/>
</dbReference>
<dbReference type="RefSeq" id="WP_095414887.1">
    <property type="nucleotide sequence ID" value="NZ_CP018477.1"/>
</dbReference>
<dbReference type="KEGG" id="ttf:THTE_2016"/>
<feature type="domain" description="Right handed beta helix" evidence="1">
    <location>
        <begin position="342"/>
        <end position="414"/>
    </location>
</feature>
<dbReference type="InterPro" id="IPR013830">
    <property type="entry name" value="SGNH_hydro"/>
</dbReference>
<dbReference type="Pfam" id="PF13472">
    <property type="entry name" value="Lipase_GDSL_2"/>
    <property type="match status" value="1"/>
</dbReference>
<dbReference type="Gene3D" id="2.160.20.10">
    <property type="entry name" value="Single-stranded right-handed beta-helix, Pectin lyase-like"/>
    <property type="match status" value="1"/>
</dbReference>